<dbReference type="Proteomes" id="UP000824223">
    <property type="component" value="Unassembled WGS sequence"/>
</dbReference>
<dbReference type="FunFam" id="3.40.1280.10:FF:000001">
    <property type="entry name" value="tRNA (guanine-N(1)-)-methyltransferase"/>
    <property type="match status" value="1"/>
</dbReference>
<dbReference type="PIRSF" id="PIRSF000386">
    <property type="entry name" value="tRNA_mtase"/>
    <property type="match status" value="1"/>
</dbReference>
<feature type="binding site" evidence="15 16">
    <location>
        <begin position="136"/>
        <end position="141"/>
    </location>
    <ligand>
        <name>S-adenosyl-L-methionine</name>
        <dbReference type="ChEBI" id="CHEBI:59789"/>
    </ligand>
</feature>
<dbReference type="InterPro" id="IPR023148">
    <property type="entry name" value="tRNA_m1G_MeTrfase_C_sf"/>
</dbReference>
<dbReference type="FunFam" id="1.10.1270.20:FF:000001">
    <property type="entry name" value="tRNA (guanine-N(1)-)-methyltransferase"/>
    <property type="match status" value="1"/>
</dbReference>
<dbReference type="InterPro" id="IPR029028">
    <property type="entry name" value="Alpha/beta_knot_MTases"/>
</dbReference>
<comment type="function">
    <text evidence="1 15 17">Specifically methylates guanosine-37 in various tRNAs.</text>
</comment>
<organism evidence="19 20">
    <name type="scientific">Candidatus Mediterraneibacter pullicola</name>
    <dbReference type="NCBI Taxonomy" id="2838682"/>
    <lineage>
        <taxon>Bacteria</taxon>
        <taxon>Bacillati</taxon>
        <taxon>Bacillota</taxon>
        <taxon>Clostridia</taxon>
        <taxon>Lachnospirales</taxon>
        <taxon>Lachnospiraceae</taxon>
        <taxon>Mediterraneibacter</taxon>
    </lineage>
</organism>
<evidence type="ECO:0000313" key="19">
    <source>
        <dbReference type="EMBL" id="HJA05649.1"/>
    </source>
</evidence>
<dbReference type="HAMAP" id="MF_00605">
    <property type="entry name" value="TrmD"/>
    <property type="match status" value="1"/>
</dbReference>
<dbReference type="PANTHER" id="PTHR46417:SF1">
    <property type="entry name" value="TRNA (GUANINE-N(1)-)-METHYLTRANSFERASE"/>
    <property type="match status" value="1"/>
</dbReference>
<evidence type="ECO:0000256" key="12">
    <source>
        <dbReference type="ARBA" id="ARBA00029736"/>
    </source>
</evidence>
<dbReference type="Pfam" id="PF01746">
    <property type="entry name" value="tRNA_m1G_MT"/>
    <property type="match status" value="1"/>
</dbReference>
<dbReference type="SUPFAM" id="SSF75217">
    <property type="entry name" value="alpha/beta knot"/>
    <property type="match status" value="1"/>
</dbReference>
<keyword evidence="9 15" id="KW-0808">Transferase</keyword>
<evidence type="ECO:0000256" key="2">
    <source>
        <dbReference type="ARBA" id="ARBA00004496"/>
    </source>
</evidence>
<dbReference type="EC" id="2.1.1.228" evidence="5 15"/>
<dbReference type="PANTHER" id="PTHR46417">
    <property type="entry name" value="TRNA (GUANINE-N(1)-)-METHYLTRANSFERASE"/>
    <property type="match status" value="1"/>
</dbReference>
<evidence type="ECO:0000256" key="11">
    <source>
        <dbReference type="ARBA" id="ARBA00022694"/>
    </source>
</evidence>
<name>A0A9D2H846_9FIRM</name>
<evidence type="ECO:0000256" key="6">
    <source>
        <dbReference type="ARBA" id="ARBA00014679"/>
    </source>
</evidence>
<evidence type="ECO:0000256" key="10">
    <source>
        <dbReference type="ARBA" id="ARBA00022691"/>
    </source>
</evidence>
<dbReference type="EMBL" id="DXAK01000003">
    <property type="protein sequence ID" value="HJA05649.1"/>
    <property type="molecule type" value="Genomic_DNA"/>
</dbReference>
<comment type="caution">
    <text evidence="19">The sequence shown here is derived from an EMBL/GenBank/DDBJ whole genome shotgun (WGS) entry which is preliminary data.</text>
</comment>
<dbReference type="AlphaFoldDB" id="A0A9D2H846"/>
<evidence type="ECO:0000256" key="5">
    <source>
        <dbReference type="ARBA" id="ARBA00012807"/>
    </source>
</evidence>
<accession>A0A9D2H846</accession>
<dbReference type="GO" id="GO:0052906">
    <property type="term" value="F:tRNA (guanine(37)-N1)-methyltransferase activity"/>
    <property type="evidence" value="ECO:0007669"/>
    <property type="project" value="UniProtKB-UniRule"/>
</dbReference>
<protein>
    <recommendedName>
        <fullName evidence="6 15">tRNA (guanine-N(1)-)-methyltransferase</fullName>
        <ecNumber evidence="5 15">2.1.1.228</ecNumber>
    </recommendedName>
    <alternativeName>
        <fullName evidence="12 15">M1G-methyltransferase</fullName>
    </alternativeName>
    <alternativeName>
        <fullName evidence="13 15">tRNA [GM37] methyltransferase</fullName>
    </alternativeName>
</protein>
<dbReference type="NCBIfam" id="NF000648">
    <property type="entry name" value="PRK00026.1"/>
    <property type="match status" value="1"/>
</dbReference>
<dbReference type="InterPro" id="IPR029026">
    <property type="entry name" value="tRNA_m1G_MTases_N"/>
</dbReference>
<feature type="binding site" evidence="15 16">
    <location>
        <position position="116"/>
    </location>
    <ligand>
        <name>S-adenosyl-L-methionine</name>
        <dbReference type="ChEBI" id="CHEBI:59789"/>
    </ligand>
</feature>
<evidence type="ECO:0000256" key="8">
    <source>
        <dbReference type="ARBA" id="ARBA00022603"/>
    </source>
</evidence>
<keyword evidence="10 15" id="KW-0949">S-adenosyl-L-methionine</keyword>
<feature type="domain" description="tRNA methyltransferase TRMD/TRM10-type" evidence="18">
    <location>
        <begin position="1"/>
        <end position="229"/>
    </location>
</feature>
<reference evidence="19" key="2">
    <citation type="submission" date="2021-04" db="EMBL/GenBank/DDBJ databases">
        <authorList>
            <person name="Gilroy R."/>
        </authorList>
    </citation>
    <scope>NUCLEOTIDE SEQUENCE</scope>
    <source>
        <strain evidence="19">ChiSjej2B20-11307</strain>
    </source>
</reference>
<comment type="subcellular location">
    <subcellularLocation>
        <location evidence="2 15 17">Cytoplasm</location>
    </subcellularLocation>
</comment>
<keyword evidence="11 15" id="KW-0819">tRNA processing</keyword>
<evidence type="ECO:0000256" key="16">
    <source>
        <dbReference type="PIRSR" id="PIRSR000386-1"/>
    </source>
</evidence>
<sequence length="253" mass="29042">MNFHILTLFPDMVMNGLNTSIIGRAVNAGLLSIEAVNIRDYAFNKHQSVDDYPYGGGAGMLMQAEPVYLAYEAVAERIRKQGEKPRVVYLSPQGNVFDQKMAEELSQEEDLILLCGHYEGIDERVLEEIVTDYVSIGDYVLTGGELPAMVMVDALSRLVPGVLHNDVSAEFESFQDNLLEYPQYSRPEEWHGKKVPSVLLSGHHANIEKWRREQSIIRTYERRSDLFEKCELTEKEKQWLKDYLDDKISRHQE</sequence>
<dbReference type="CDD" id="cd18080">
    <property type="entry name" value="TrmD-like"/>
    <property type="match status" value="1"/>
</dbReference>
<evidence type="ECO:0000256" key="1">
    <source>
        <dbReference type="ARBA" id="ARBA00002634"/>
    </source>
</evidence>
<dbReference type="Gene3D" id="1.10.1270.20">
    <property type="entry name" value="tRNA(m1g37)methyltransferase, domain 2"/>
    <property type="match status" value="1"/>
</dbReference>
<dbReference type="InterPro" id="IPR016009">
    <property type="entry name" value="tRNA_MeTrfase_TRMD/TRM10"/>
</dbReference>
<dbReference type="InterPro" id="IPR002649">
    <property type="entry name" value="tRNA_m1G_MeTrfase_TrmD"/>
</dbReference>
<comment type="subunit">
    <text evidence="4 15 17">Homodimer.</text>
</comment>
<evidence type="ECO:0000256" key="3">
    <source>
        <dbReference type="ARBA" id="ARBA00007630"/>
    </source>
</evidence>
<comment type="catalytic activity">
    <reaction evidence="14 15 17">
        <text>guanosine(37) in tRNA + S-adenosyl-L-methionine = N(1)-methylguanosine(37) in tRNA + S-adenosyl-L-homocysteine + H(+)</text>
        <dbReference type="Rhea" id="RHEA:36899"/>
        <dbReference type="Rhea" id="RHEA-COMP:10145"/>
        <dbReference type="Rhea" id="RHEA-COMP:10147"/>
        <dbReference type="ChEBI" id="CHEBI:15378"/>
        <dbReference type="ChEBI" id="CHEBI:57856"/>
        <dbReference type="ChEBI" id="CHEBI:59789"/>
        <dbReference type="ChEBI" id="CHEBI:73542"/>
        <dbReference type="ChEBI" id="CHEBI:74269"/>
        <dbReference type="EC" id="2.1.1.228"/>
    </reaction>
</comment>
<proteinExistence type="inferred from homology"/>
<evidence type="ECO:0000256" key="7">
    <source>
        <dbReference type="ARBA" id="ARBA00022490"/>
    </source>
</evidence>
<evidence type="ECO:0000256" key="9">
    <source>
        <dbReference type="ARBA" id="ARBA00022679"/>
    </source>
</evidence>
<evidence type="ECO:0000313" key="20">
    <source>
        <dbReference type="Proteomes" id="UP000824223"/>
    </source>
</evidence>
<evidence type="ECO:0000256" key="13">
    <source>
        <dbReference type="ARBA" id="ARBA00033392"/>
    </source>
</evidence>
<dbReference type="GO" id="GO:0002939">
    <property type="term" value="P:tRNA N1-guanine methylation"/>
    <property type="evidence" value="ECO:0007669"/>
    <property type="project" value="TreeGrafter"/>
</dbReference>
<evidence type="ECO:0000256" key="15">
    <source>
        <dbReference type="HAMAP-Rule" id="MF_00605"/>
    </source>
</evidence>
<dbReference type="Gene3D" id="3.40.1280.10">
    <property type="match status" value="1"/>
</dbReference>
<dbReference type="GO" id="GO:0005829">
    <property type="term" value="C:cytosol"/>
    <property type="evidence" value="ECO:0007669"/>
    <property type="project" value="TreeGrafter"/>
</dbReference>
<keyword evidence="7 15" id="KW-0963">Cytoplasm</keyword>
<evidence type="ECO:0000256" key="17">
    <source>
        <dbReference type="RuleBase" id="RU003464"/>
    </source>
</evidence>
<comment type="similarity">
    <text evidence="3 15 17">Belongs to the RNA methyltransferase TrmD family.</text>
</comment>
<dbReference type="NCBIfam" id="TIGR00088">
    <property type="entry name" value="trmD"/>
    <property type="match status" value="1"/>
</dbReference>
<evidence type="ECO:0000256" key="14">
    <source>
        <dbReference type="ARBA" id="ARBA00047783"/>
    </source>
</evidence>
<gene>
    <name evidence="15 19" type="primary">trmD</name>
    <name evidence="19" type="ORF">H9798_00650</name>
</gene>
<evidence type="ECO:0000256" key="4">
    <source>
        <dbReference type="ARBA" id="ARBA00011738"/>
    </source>
</evidence>
<evidence type="ECO:0000259" key="18">
    <source>
        <dbReference type="Pfam" id="PF01746"/>
    </source>
</evidence>
<keyword evidence="8 15" id="KW-0489">Methyltransferase</keyword>
<reference evidence="19" key="1">
    <citation type="journal article" date="2021" name="PeerJ">
        <title>Extensive microbial diversity within the chicken gut microbiome revealed by metagenomics and culture.</title>
        <authorList>
            <person name="Gilroy R."/>
            <person name="Ravi A."/>
            <person name="Getino M."/>
            <person name="Pursley I."/>
            <person name="Horton D.L."/>
            <person name="Alikhan N.F."/>
            <person name="Baker D."/>
            <person name="Gharbi K."/>
            <person name="Hall N."/>
            <person name="Watson M."/>
            <person name="Adriaenssens E.M."/>
            <person name="Foster-Nyarko E."/>
            <person name="Jarju S."/>
            <person name="Secka A."/>
            <person name="Antonio M."/>
            <person name="Oren A."/>
            <person name="Chaudhuri R.R."/>
            <person name="La Ragione R."/>
            <person name="Hildebrand F."/>
            <person name="Pallen M.J."/>
        </authorList>
    </citation>
    <scope>NUCLEOTIDE SEQUENCE</scope>
    <source>
        <strain evidence="19">ChiSjej2B20-11307</strain>
    </source>
</reference>